<evidence type="ECO:0000256" key="1">
    <source>
        <dbReference type="ARBA" id="ARBA00022821"/>
    </source>
</evidence>
<gene>
    <name evidence="2" type="ORF">CK203_113205</name>
</gene>
<dbReference type="PANTHER" id="PTHR36766:SF40">
    <property type="entry name" value="DISEASE RESISTANCE PROTEIN RGA3"/>
    <property type="match status" value="1"/>
</dbReference>
<dbReference type="EMBL" id="QGNW01002003">
    <property type="protein sequence ID" value="RVW26577.1"/>
    <property type="molecule type" value="Genomic_DNA"/>
</dbReference>
<evidence type="ECO:0000313" key="3">
    <source>
        <dbReference type="Proteomes" id="UP000288805"/>
    </source>
</evidence>
<dbReference type="AlphaFoldDB" id="A0A438CTQ4"/>
<accession>A0A438CTQ4</accession>
<organism evidence="2 3">
    <name type="scientific">Vitis vinifera</name>
    <name type="common">Grape</name>
    <dbReference type="NCBI Taxonomy" id="29760"/>
    <lineage>
        <taxon>Eukaryota</taxon>
        <taxon>Viridiplantae</taxon>
        <taxon>Streptophyta</taxon>
        <taxon>Embryophyta</taxon>
        <taxon>Tracheophyta</taxon>
        <taxon>Spermatophyta</taxon>
        <taxon>Magnoliopsida</taxon>
        <taxon>eudicotyledons</taxon>
        <taxon>Gunneridae</taxon>
        <taxon>Pentapetalae</taxon>
        <taxon>rosids</taxon>
        <taxon>Vitales</taxon>
        <taxon>Vitaceae</taxon>
        <taxon>Viteae</taxon>
        <taxon>Vitis</taxon>
    </lineage>
</organism>
<evidence type="ECO:0000313" key="2">
    <source>
        <dbReference type="EMBL" id="RVW26577.1"/>
    </source>
</evidence>
<dbReference type="Gene3D" id="3.80.10.10">
    <property type="entry name" value="Ribonuclease Inhibitor"/>
    <property type="match status" value="1"/>
</dbReference>
<comment type="caution">
    <text evidence="2">The sequence shown here is derived from an EMBL/GenBank/DDBJ whole genome shotgun (WGS) entry which is preliminary data.</text>
</comment>
<dbReference type="PANTHER" id="PTHR36766">
    <property type="entry name" value="PLANT BROAD-SPECTRUM MILDEW RESISTANCE PROTEIN RPW8"/>
    <property type="match status" value="1"/>
</dbReference>
<sequence length="158" mass="17570">MFILPSLPTGELPSTLKRLEIWDCRQFQPISEKMLHSNTALEHLSISNYPNMKILPGFLHSLTYLYIYGCQGLVSFPERACPLPISETFILTTGLESFPECGLAPNLTSLSIRDCVNLKVPLSEWGLHRLTSLSSLYISGVCPSLASLSDDDCLLPRL</sequence>
<dbReference type="InterPro" id="IPR032675">
    <property type="entry name" value="LRR_dom_sf"/>
</dbReference>
<dbReference type="Proteomes" id="UP000288805">
    <property type="component" value="Unassembled WGS sequence"/>
</dbReference>
<evidence type="ECO:0008006" key="4">
    <source>
        <dbReference type="Google" id="ProtNLM"/>
    </source>
</evidence>
<dbReference type="GO" id="GO:0006952">
    <property type="term" value="P:defense response"/>
    <property type="evidence" value="ECO:0007669"/>
    <property type="project" value="UniProtKB-KW"/>
</dbReference>
<keyword evidence="1" id="KW-0611">Plant defense</keyword>
<name>A0A438CTQ4_VITVI</name>
<proteinExistence type="predicted"/>
<dbReference type="SUPFAM" id="SSF52058">
    <property type="entry name" value="L domain-like"/>
    <property type="match status" value="1"/>
</dbReference>
<protein>
    <recommendedName>
        <fullName evidence="4">Disease resistance protein</fullName>
    </recommendedName>
</protein>
<reference evidence="2 3" key="1">
    <citation type="journal article" date="2018" name="PLoS Genet.">
        <title>Population sequencing reveals clonal diversity and ancestral inbreeding in the grapevine cultivar Chardonnay.</title>
        <authorList>
            <person name="Roach M.J."/>
            <person name="Johnson D.L."/>
            <person name="Bohlmann J."/>
            <person name="van Vuuren H.J."/>
            <person name="Jones S.J."/>
            <person name="Pretorius I.S."/>
            <person name="Schmidt S.A."/>
            <person name="Borneman A.R."/>
        </authorList>
    </citation>
    <scope>NUCLEOTIDE SEQUENCE [LARGE SCALE GENOMIC DNA]</scope>
    <source>
        <strain evidence="3">cv. Chardonnay</strain>
        <tissue evidence="2">Leaf</tissue>
    </source>
</reference>